<protein>
    <submittedName>
        <fullName evidence="1">Uncharacterized protein</fullName>
    </submittedName>
</protein>
<name>A0A0D0A683_9AGAM</name>
<organism evidence="1 2">
    <name type="scientific">Suillus luteus UH-Slu-Lm8-n1</name>
    <dbReference type="NCBI Taxonomy" id="930992"/>
    <lineage>
        <taxon>Eukaryota</taxon>
        <taxon>Fungi</taxon>
        <taxon>Dikarya</taxon>
        <taxon>Basidiomycota</taxon>
        <taxon>Agaricomycotina</taxon>
        <taxon>Agaricomycetes</taxon>
        <taxon>Agaricomycetidae</taxon>
        <taxon>Boletales</taxon>
        <taxon>Suillineae</taxon>
        <taxon>Suillaceae</taxon>
        <taxon>Suillus</taxon>
    </lineage>
</organism>
<dbReference type="AlphaFoldDB" id="A0A0D0A683"/>
<accession>A0A0D0A683</accession>
<reference evidence="2" key="2">
    <citation type="submission" date="2015-01" db="EMBL/GenBank/DDBJ databases">
        <title>Evolutionary Origins and Diversification of the Mycorrhizal Mutualists.</title>
        <authorList>
            <consortium name="DOE Joint Genome Institute"/>
            <consortium name="Mycorrhizal Genomics Consortium"/>
            <person name="Kohler A."/>
            <person name="Kuo A."/>
            <person name="Nagy L.G."/>
            <person name="Floudas D."/>
            <person name="Copeland A."/>
            <person name="Barry K.W."/>
            <person name="Cichocki N."/>
            <person name="Veneault-Fourrey C."/>
            <person name="LaButti K."/>
            <person name="Lindquist E.A."/>
            <person name="Lipzen A."/>
            <person name="Lundell T."/>
            <person name="Morin E."/>
            <person name="Murat C."/>
            <person name="Riley R."/>
            <person name="Ohm R."/>
            <person name="Sun H."/>
            <person name="Tunlid A."/>
            <person name="Henrissat B."/>
            <person name="Grigoriev I.V."/>
            <person name="Hibbett D.S."/>
            <person name="Martin F."/>
        </authorList>
    </citation>
    <scope>NUCLEOTIDE SEQUENCE [LARGE SCALE GENOMIC DNA]</scope>
    <source>
        <strain evidence="2">UH-Slu-Lm8-n1</strain>
    </source>
</reference>
<dbReference type="InParanoid" id="A0A0D0A683"/>
<reference evidence="1 2" key="1">
    <citation type="submission" date="2014-04" db="EMBL/GenBank/DDBJ databases">
        <authorList>
            <consortium name="DOE Joint Genome Institute"/>
            <person name="Kuo A."/>
            <person name="Ruytinx J."/>
            <person name="Rineau F."/>
            <person name="Colpaert J."/>
            <person name="Kohler A."/>
            <person name="Nagy L.G."/>
            <person name="Floudas D."/>
            <person name="Copeland A."/>
            <person name="Barry K.W."/>
            <person name="Cichocki N."/>
            <person name="Veneault-Fourrey C."/>
            <person name="LaButti K."/>
            <person name="Lindquist E.A."/>
            <person name="Lipzen A."/>
            <person name="Lundell T."/>
            <person name="Morin E."/>
            <person name="Murat C."/>
            <person name="Sun H."/>
            <person name="Tunlid A."/>
            <person name="Henrissat B."/>
            <person name="Grigoriev I.V."/>
            <person name="Hibbett D.S."/>
            <person name="Martin F."/>
            <person name="Nordberg H.P."/>
            <person name="Cantor M.N."/>
            <person name="Hua S.X."/>
        </authorList>
    </citation>
    <scope>NUCLEOTIDE SEQUENCE [LARGE SCALE GENOMIC DNA]</scope>
    <source>
        <strain evidence="1 2">UH-Slu-Lm8-n1</strain>
    </source>
</reference>
<gene>
    <name evidence="1" type="ORF">CY34DRAFT_810707</name>
</gene>
<evidence type="ECO:0000313" key="2">
    <source>
        <dbReference type="Proteomes" id="UP000054485"/>
    </source>
</evidence>
<dbReference type="HOGENOM" id="CLU_2063016_0_0_1"/>
<keyword evidence="2" id="KW-1185">Reference proteome</keyword>
<dbReference type="EMBL" id="KN835476">
    <property type="protein sequence ID" value="KIK37096.1"/>
    <property type="molecule type" value="Genomic_DNA"/>
</dbReference>
<sequence>MLTPPGTIVRNLTFQSNDLGRNVTIVLAFDADVDGLYDTVYPVVWKVLTFQKTGLCRFDVTYTNDLALSEADIADENLVQTGADFRLKTGQQTTLTLEDDSDTLMFLSTCGWYQWSPDS</sequence>
<proteinExistence type="predicted"/>
<dbReference type="OrthoDB" id="3165318at2759"/>
<evidence type="ECO:0000313" key="1">
    <source>
        <dbReference type="EMBL" id="KIK37096.1"/>
    </source>
</evidence>
<dbReference type="Proteomes" id="UP000054485">
    <property type="component" value="Unassembled WGS sequence"/>
</dbReference>